<reference evidence="2" key="1">
    <citation type="journal article" date="2024" name="Front. Bioeng. Biotechnol.">
        <title>Genome-scale model development and genomic sequencing of the oleaginous clade Lipomyces.</title>
        <authorList>
            <person name="Czajka J.J."/>
            <person name="Han Y."/>
            <person name="Kim J."/>
            <person name="Mondo S.J."/>
            <person name="Hofstad B.A."/>
            <person name="Robles A."/>
            <person name="Haridas S."/>
            <person name="Riley R."/>
            <person name="LaButti K."/>
            <person name="Pangilinan J."/>
            <person name="Andreopoulos W."/>
            <person name="Lipzen A."/>
            <person name="Yan J."/>
            <person name="Wang M."/>
            <person name="Ng V."/>
            <person name="Grigoriev I.V."/>
            <person name="Spatafora J.W."/>
            <person name="Magnuson J.K."/>
            <person name="Baker S.E."/>
            <person name="Pomraning K.R."/>
        </authorList>
    </citation>
    <scope>NUCLEOTIDE SEQUENCE [LARGE SCALE GENOMIC DNA]</scope>
    <source>
        <strain evidence="2">CBS 10300</strain>
    </source>
</reference>
<protein>
    <submittedName>
        <fullName evidence="1">Uncharacterized protein</fullName>
    </submittedName>
</protein>
<dbReference type="Proteomes" id="UP001489719">
    <property type="component" value="Unassembled WGS sequence"/>
</dbReference>
<sequence length="117" mass="13611">MDLYDFDDLLVLLAYRSRQQPQHVRTGQSKLLDSAHPERVHYVLRMQLGTFYALRDWLLANAELKGDDIIRNQRIRGYGRQISVEEKLGIFIYIVSRGASNRDTAERFSRGIKAISQ</sequence>
<evidence type="ECO:0000313" key="2">
    <source>
        <dbReference type="Proteomes" id="UP001489719"/>
    </source>
</evidence>
<organism evidence="1 2">
    <name type="scientific">Lipomyces orientalis</name>
    <dbReference type="NCBI Taxonomy" id="1233043"/>
    <lineage>
        <taxon>Eukaryota</taxon>
        <taxon>Fungi</taxon>
        <taxon>Dikarya</taxon>
        <taxon>Ascomycota</taxon>
        <taxon>Saccharomycotina</taxon>
        <taxon>Lipomycetes</taxon>
        <taxon>Lipomycetales</taxon>
        <taxon>Lipomycetaceae</taxon>
        <taxon>Lipomyces</taxon>
    </lineage>
</organism>
<gene>
    <name evidence="1" type="ORF">V1517DRAFT_334175</name>
</gene>
<evidence type="ECO:0000313" key="1">
    <source>
        <dbReference type="EMBL" id="KAK9318936.1"/>
    </source>
</evidence>
<name>A0ACC3TDT2_9ASCO</name>
<accession>A0ACC3TDT2</accession>
<keyword evidence="2" id="KW-1185">Reference proteome</keyword>
<dbReference type="EMBL" id="MU970262">
    <property type="protein sequence ID" value="KAK9318936.1"/>
    <property type="molecule type" value="Genomic_DNA"/>
</dbReference>
<comment type="caution">
    <text evidence="1">The sequence shown here is derived from an EMBL/GenBank/DDBJ whole genome shotgun (WGS) entry which is preliminary data.</text>
</comment>
<proteinExistence type="predicted"/>